<gene>
    <name evidence="1" type="primary">ORF34485</name>
</gene>
<protein>
    <submittedName>
        <fullName evidence="1">Uncharacterized protein</fullName>
    </submittedName>
</protein>
<sequence length="83" mass="9881">MPFYCYSVHSLKDTWHWVPPEVDMREKYYSLQRRDQEVISRKYTTNSMNIFASNRTVSQTCLCGMNKQTVEHILQDSLTVQSE</sequence>
<dbReference type="EMBL" id="HACG01012019">
    <property type="protein sequence ID" value="CEK58884.1"/>
    <property type="molecule type" value="Transcribed_RNA"/>
</dbReference>
<accession>A0A0B6YRK6</accession>
<name>A0A0B6YRK6_9EUPU</name>
<evidence type="ECO:0000313" key="1">
    <source>
        <dbReference type="EMBL" id="CEK58884.1"/>
    </source>
</evidence>
<dbReference type="AlphaFoldDB" id="A0A0B6YRK6"/>
<reference evidence="1" key="1">
    <citation type="submission" date="2014-12" db="EMBL/GenBank/DDBJ databases">
        <title>Insight into the proteome of Arion vulgaris.</title>
        <authorList>
            <person name="Aradska J."/>
            <person name="Bulat T."/>
            <person name="Smidak R."/>
            <person name="Sarate P."/>
            <person name="Gangsoo J."/>
            <person name="Sialana F."/>
            <person name="Bilban M."/>
            <person name="Lubec G."/>
        </authorList>
    </citation>
    <scope>NUCLEOTIDE SEQUENCE</scope>
    <source>
        <tissue evidence="1">Skin</tissue>
    </source>
</reference>
<organism evidence="1">
    <name type="scientific">Arion vulgaris</name>
    <dbReference type="NCBI Taxonomy" id="1028688"/>
    <lineage>
        <taxon>Eukaryota</taxon>
        <taxon>Metazoa</taxon>
        <taxon>Spiralia</taxon>
        <taxon>Lophotrochozoa</taxon>
        <taxon>Mollusca</taxon>
        <taxon>Gastropoda</taxon>
        <taxon>Heterobranchia</taxon>
        <taxon>Euthyneura</taxon>
        <taxon>Panpulmonata</taxon>
        <taxon>Eupulmonata</taxon>
        <taxon>Stylommatophora</taxon>
        <taxon>Helicina</taxon>
        <taxon>Arionoidea</taxon>
        <taxon>Arionidae</taxon>
        <taxon>Arion</taxon>
    </lineage>
</organism>
<proteinExistence type="predicted"/>